<keyword evidence="1" id="KW-1277">Toxin-antitoxin system</keyword>
<dbReference type="InterPro" id="IPR007712">
    <property type="entry name" value="RelE/ParE_toxin"/>
</dbReference>
<dbReference type="AlphaFoldDB" id="A0A3B1AJY6"/>
<dbReference type="InterPro" id="IPR035093">
    <property type="entry name" value="RelE/ParE_toxin_dom_sf"/>
</dbReference>
<proteinExistence type="predicted"/>
<reference evidence="2" key="1">
    <citation type="submission" date="2018-06" db="EMBL/GenBank/DDBJ databases">
        <authorList>
            <person name="Zhirakovskaya E."/>
        </authorList>
    </citation>
    <scope>NUCLEOTIDE SEQUENCE</scope>
</reference>
<dbReference type="EMBL" id="UOFV01000444">
    <property type="protein sequence ID" value="VAX04042.1"/>
    <property type="molecule type" value="Genomic_DNA"/>
</dbReference>
<accession>A0A3B1AJY6</accession>
<dbReference type="Pfam" id="PF05016">
    <property type="entry name" value="ParE_toxin"/>
    <property type="match status" value="1"/>
</dbReference>
<dbReference type="Gene3D" id="3.30.2310.20">
    <property type="entry name" value="RelE-like"/>
    <property type="match status" value="1"/>
</dbReference>
<evidence type="ECO:0000256" key="1">
    <source>
        <dbReference type="ARBA" id="ARBA00022649"/>
    </source>
</evidence>
<protein>
    <recommendedName>
        <fullName evidence="3">Death on curing protein, Doc toxin</fullName>
    </recommendedName>
</protein>
<evidence type="ECO:0000313" key="2">
    <source>
        <dbReference type="EMBL" id="VAX04042.1"/>
    </source>
</evidence>
<sequence>MAKIIWTSEANRWLKDIFDYISVEDPVAASSVIEGVYQKSQILKEFPQIGYQYEHESKRNIRVLLYGRYRIAYEITDIHTHCLF</sequence>
<organism evidence="2">
    <name type="scientific">hydrothermal vent metagenome</name>
    <dbReference type="NCBI Taxonomy" id="652676"/>
    <lineage>
        <taxon>unclassified sequences</taxon>
        <taxon>metagenomes</taxon>
        <taxon>ecological metagenomes</taxon>
    </lineage>
</organism>
<name>A0A3B1AJY6_9ZZZZ</name>
<evidence type="ECO:0008006" key="3">
    <source>
        <dbReference type="Google" id="ProtNLM"/>
    </source>
</evidence>
<gene>
    <name evidence="2" type="ORF">MNBD_GAMMA19-1091</name>
</gene>